<name>A0A7K3WQ18_9FLAO</name>
<accession>A0A7K3WQ18</accession>
<evidence type="ECO:0000313" key="1">
    <source>
        <dbReference type="EMBL" id="NEN22855.1"/>
    </source>
</evidence>
<dbReference type="EMBL" id="JAAGVY010000006">
    <property type="protein sequence ID" value="NEN22855.1"/>
    <property type="molecule type" value="Genomic_DNA"/>
</dbReference>
<dbReference type="InterPro" id="IPR021272">
    <property type="entry name" value="DUF2851"/>
</dbReference>
<proteinExistence type="predicted"/>
<sequence length="430" mass="48933">MNEDFLHYVWKYQNFTQRELNCKDGEPLQVLKPGMHNTNAGPDFLNARIRIGDTVWAGNIEIHTNASDWYNHNHQNDPAYDNVILHVVYTADKPVLDKSGQEIPVLTLKDLIDYQTYRYYKSWVKKAKFIACEGLLNDVPDIVKTSAIQAAAVERLQMKSEDCHDLLRTTNGDIEGTFYRVFCKAIGLKVNAMPFEQLAIITPFSLVRKNRKSAEELQALLLGQAGFLDEAESGNSFVDNLIKIYSLQQIKYQLLPMPASAWKLFRLRPPNFPAVRIAQMAEIYTAHHALAQQLIELKTLEGYEEIFHSVLDKGFWLTHYTLKSESEPAIKRLGQSTVHLLIINAVVPFLFALANYNKDGSFQEKAVSLLEQLPAESNQIIKKYSELGFKSQNAFDSQGLIGLKKNYCEQLRCLNCKVGIQILKNHGKAH</sequence>
<dbReference type="AlphaFoldDB" id="A0A7K3WQ18"/>
<dbReference type="RefSeq" id="WP_163283581.1">
    <property type="nucleotide sequence ID" value="NZ_JAAGVY010000006.1"/>
</dbReference>
<evidence type="ECO:0000313" key="2">
    <source>
        <dbReference type="Proteomes" id="UP000486602"/>
    </source>
</evidence>
<dbReference type="Proteomes" id="UP000486602">
    <property type="component" value="Unassembled WGS sequence"/>
</dbReference>
<protein>
    <submittedName>
        <fullName evidence="1">DUF2851 family protein</fullName>
    </submittedName>
</protein>
<reference evidence="1 2" key="1">
    <citation type="submission" date="2020-02" db="EMBL/GenBank/DDBJ databases">
        <title>Out from the shadows clarifying the taxonomy of the family Cryomorphaceae and related taxa by utilizing the GTDB taxonomic framework.</title>
        <authorList>
            <person name="Bowman J.P."/>
        </authorList>
    </citation>
    <scope>NUCLEOTIDE SEQUENCE [LARGE SCALE GENOMIC DNA]</scope>
    <source>
        <strain evidence="1 2">QSSC 1-22</strain>
    </source>
</reference>
<comment type="caution">
    <text evidence="1">The sequence shown here is derived from an EMBL/GenBank/DDBJ whole genome shotgun (WGS) entry which is preliminary data.</text>
</comment>
<keyword evidence="2" id="KW-1185">Reference proteome</keyword>
<gene>
    <name evidence="1" type="ORF">G3O08_05010</name>
</gene>
<organism evidence="1 2">
    <name type="scientific">Cryomorpha ignava</name>
    <dbReference type="NCBI Taxonomy" id="101383"/>
    <lineage>
        <taxon>Bacteria</taxon>
        <taxon>Pseudomonadati</taxon>
        <taxon>Bacteroidota</taxon>
        <taxon>Flavobacteriia</taxon>
        <taxon>Flavobacteriales</taxon>
        <taxon>Cryomorphaceae</taxon>
        <taxon>Cryomorpha</taxon>
    </lineage>
</organism>
<dbReference type="Pfam" id="PF11013">
    <property type="entry name" value="DUF2851"/>
    <property type="match status" value="1"/>
</dbReference>